<dbReference type="Proteomes" id="UP000214720">
    <property type="component" value="Unassembled WGS sequence"/>
</dbReference>
<reference evidence="2" key="1">
    <citation type="submission" date="2017-01" db="EMBL/GenBank/DDBJ databases">
        <title>Genome Analysis of Deinococcus marmoris KOPRI26562.</title>
        <authorList>
            <person name="Kim J.H."/>
            <person name="Oh H.-M."/>
        </authorList>
    </citation>
    <scope>NUCLEOTIDE SEQUENCE [LARGE SCALE GENOMIC DNA]</scope>
    <source>
        <strain evidence="2">PAMC 26633</strain>
    </source>
</reference>
<dbReference type="AlphaFoldDB" id="A0A226X785"/>
<dbReference type="EMBL" id="MTHB01000056">
    <property type="protein sequence ID" value="OXC78708.1"/>
    <property type="molecule type" value="Genomic_DNA"/>
</dbReference>
<proteinExistence type="predicted"/>
<evidence type="ECO:0000313" key="1">
    <source>
        <dbReference type="EMBL" id="OXC78708.1"/>
    </source>
</evidence>
<dbReference type="Gene3D" id="1.10.1790.50">
    <property type="match status" value="1"/>
</dbReference>
<accession>A0A226X785</accession>
<evidence type="ECO:0008006" key="3">
    <source>
        <dbReference type="Google" id="ProtNLM"/>
    </source>
</evidence>
<protein>
    <recommendedName>
        <fullName evidence="3">Death on curing protein, Doc toxin</fullName>
    </recommendedName>
</protein>
<sequence>MTYLALQGYDVPRSDVLEDIIVDVAEGTLDESGLASLLFSLAIE</sequence>
<evidence type="ECO:0000313" key="2">
    <source>
        <dbReference type="Proteomes" id="UP000214720"/>
    </source>
</evidence>
<organism evidence="1 2">
    <name type="scientific">Caballeronia sordidicola</name>
    <name type="common">Burkholderia sordidicola</name>
    <dbReference type="NCBI Taxonomy" id="196367"/>
    <lineage>
        <taxon>Bacteria</taxon>
        <taxon>Pseudomonadati</taxon>
        <taxon>Pseudomonadota</taxon>
        <taxon>Betaproteobacteria</taxon>
        <taxon>Burkholderiales</taxon>
        <taxon>Burkholderiaceae</taxon>
        <taxon>Caballeronia</taxon>
    </lineage>
</organism>
<gene>
    <name evidence="1" type="ORF">BSU04_10600</name>
</gene>
<comment type="caution">
    <text evidence="1">The sequence shown here is derived from an EMBL/GenBank/DDBJ whole genome shotgun (WGS) entry which is preliminary data.</text>
</comment>
<name>A0A226X785_CABSO</name>